<dbReference type="EMBL" id="HE650821">
    <property type="protein sequence ID" value="CCF55448.1"/>
    <property type="molecule type" value="Genomic_DNA"/>
</dbReference>
<dbReference type="AlphaFoldDB" id="H2AM48"/>
<name>H2AM48_KAZAF</name>
<reference evidence="1 2" key="1">
    <citation type="journal article" date="2011" name="Proc. Natl. Acad. Sci. U.S.A.">
        <title>Evolutionary erosion of yeast sex chromosomes by mating-type switching accidents.</title>
        <authorList>
            <person name="Gordon J.L."/>
            <person name="Armisen D."/>
            <person name="Proux-Wera E."/>
            <person name="Oheigeartaigh S.S."/>
            <person name="Byrne K.P."/>
            <person name="Wolfe K.H."/>
        </authorList>
    </citation>
    <scope>NUCLEOTIDE SEQUENCE [LARGE SCALE GENOMIC DNA]</scope>
    <source>
        <strain evidence="2">ATCC 22294 / BCRC 22015 / CBS 2517 / CECT 1963 / NBRC 1671 / NRRL Y-8276</strain>
    </source>
</reference>
<keyword evidence="2" id="KW-1185">Reference proteome</keyword>
<sequence>MMAWDIYDRYASFYSLTNTTQHMYPALGVVGTAARLAPTNCIYDDVVSMFTTAGLGVPVIAVRNVTELERRDVGNSTYTIHWATELGKHSATHLEHYDPIDMANDIISQYKTGYNGTSKYFKANNYTLEKRTDRYTVDWVSYNVDNENASLETVAWESTRDPGDWEEDIANALFTNDLDTTWKWCITVMASGSDSYDSFGTEDATHGEAYTNQYGGIDSYCNDNKGGAQCSTDGCQ</sequence>
<dbReference type="eggNOG" id="ENOG502S91D">
    <property type="taxonomic scope" value="Eukaryota"/>
</dbReference>
<dbReference type="Proteomes" id="UP000005220">
    <property type="component" value="Chromosome 1"/>
</dbReference>
<gene>
    <name evidence="1" type="primary">KAFR0A00100</name>
    <name evidence="1" type="ORF">KAFR_0A00100</name>
</gene>
<evidence type="ECO:0000313" key="1">
    <source>
        <dbReference type="EMBL" id="CCF55448.1"/>
    </source>
</evidence>
<dbReference type="RefSeq" id="XP_003954583.1">
    <property type="nucleotide sequence ID" value="XM_003954534.1"/>
</dbReference>
<proteinExistence type="predicted"/>
<dbReference type="STRING" id="1071382.H2AM48"/>
<protein>
    <submittedName>
        <fullName evidence="1">Uncharacterized protein</fullName>
    </submittedName>
</protein>
<evidence type="ECO:0000313" key="2">
    <source>
        <dbReference type="Proteomes" id="UP000005220"/>
    </source>
</evidence>
<dbReference type="KEGG" id="kaf:KAFR_0A00100"/>
<dbReference type="InterPro" id="IPR035237">
    <property type="entry name" value="DUF5341"/>
</dbReference>
<dbReference type="GeneID" id="13886457"/>
<dbReference type="InParanoid" id="H2AM48"/>
<dbReference type="HOGENOM" id="CLU_1175577_0_0_1"/>
<organism evidence="1 2">
    <name type="scientific">Kazachstania africana (strain ATCC 22294 / BCRC 22015 / CBS 2517 / CECT 1963 / NBRC 1671 / NRRL Y-8276)</name>
    <name type="common">Yeast</name>
    <name type="synonym">Kluyveromyces africanus</name>
    <dbReference type="NCBI Taxonomy" id="1071382"/>
    <lineage>
        <taxon>Eukaryota</taxon>
        <taxon>Fungi</taxon>
        <taxon>Dikarya</taxon>
        <taxon>Ascomycota</taxon>
        <taxon>Saccharomycotina</taxon>
        <taxon>Saccharomycetes</taxon>
        <taxon>Saccharomycetales</taxon>
        <taxon>Saccharomycetaceae</taxon>
        <taxon>Kazachstania</taxon>
    </lineage>
</organism>
<dbReference type="OrthoDB" id="4066181at2759"/>
<dbReference type="Pfam" id="PF17276">
    <property type="entry name" value="DUF5341"/>
    <property type="match status" value="1"/>
</dbReference>
<accession>H2AM48</accession>